<dbReference type="PANTHER" id="PTHR34697">
    <property type="entry name" value="PHOSPHATIDYLGLYCEROL LYSYLTRANSFERASE"/>
    <property type="match status" value="1"/>
</dbReference>
<keyword evidence="4" id="KW-1133">Transmembrane helix</keyword>
<proteinExistence type="predicted"/>
<dbReference type="GO" id="GO:0016755">
    <property type="term" value="F:aminoacyltransferase activity"/>
    <property type="evidence" value="ECO:0007669"/>
    <property type="project" value="TreeGrafter"/>
</dbReference>
<gene>
    <name evidence="7" type="ORF">AAIA72_02500</name>
</gene>
<dbReference type="SUPFAM" id="SSF55729">
    <property type="entry name" value="Acyl-CoA N-acyltransferases (Nat)"/>
    <property type="match status" value="1"/>
</dbReference>
<sequence length="351" mass="39941">MESTLRHTAHLQHVAENKQARTELHRIPERLRDALIRHGSQSSAYFTVQAGLTHHFVNDGCFSYAPVRTPFGTINLSCTNPLVPQQAFEQTLVQAQQLPGTPVLLGVTAEVAKAAARLGWTVNHMGMEHAIDLQTFDLAGKEKKQLRHAANLSRRLPVTVVEHTHVPHIPDSVDSISEAWRQTKRIQARELRLLTRPPVFKAEWGVRKFYCHHADGRLLGFIFFDPWFENGMISGYCANILRSDPEWAKHPVLDYTLLHAIDIFRKEGIRRLSLGIAPLDQLRPCPNQSAMLFRVGQLMHRYGHRFYAFQALAYHKSRYRGNLEPWYVCTPSKNALKVTWGVLKGTGILPD</sequence>
<dbReference type="GO" id="GO:0055091">
    <property type="term" value="P:phospholipid homeostasis"/>
    <property type="evidence" value="ECO:0007669"/>
    <property type="project" value="TreeGrafter"/>
</dbReference>
<evidence type="ECO:0000256" key="4">
    <source>
        <dbReference type="ARBA" id="ARBA00022989"/>
    </source>
</evidence>
<keyword evidence="5" id="KW-0472">Membrane</keyword>
<dbReference type="InterPro" id="IPR016181">
    <property type="entry name" value="Acyl_CoA_acyltransferase"/>
</dbReference>
<dbReference type="GO" id="GO:0005886">
    <property type="term" value="C:plasma membrane"/>
    <property type="evidence" value="ECO:0007669"/>
    <property type="project" value="UniProtKB-SubCell"/>
</dbReference>
<dbReference type="KEGG" id="tcd:AAIA72_02500"/>
<comment type="subcellular location">
    <subcellularLocation>
        <location evidence="1">Cell membrane</location>
        <topology evidence="1">Multi-pass membrane protein</topology>
    </subcellularLocation>
</comment>
<dbReference type="EMBL" id="CP154858">
    <property type="protein sequence ID" value="XDT72875.1"/>
    <property type="molecule type" value="Genomic_DNA"/>
</dbReference>
<feature type="domain" description="Phosphatidylglycerol lysyltransferase C-terminal" evidence="6">
    <location>
        <begin position="37"/>
        <end position="329"/>
    </location>
</feature>
<dbReference type="InterPro" id="IPR024320">
    <property type="entry name" value="LPG_synthase_C"/>
</dbReference>
<dbReference type="Pfam" id="PF09924">
    <property type="entry name" value="LPG_synthase_C"/>
    <property type="match status" value="1"/>
</dbReference>
<keyword evidence="2" id="KW-1003">Cell membrane</keyword>
<evidence type="ECO:0000256" key="2">
    <source>
        <dbReference type="ARBA" id="ARBA00022475"/>
    </source>
</evidence>
<evidence type="ECO:0000313" key="7">
    <source>
        <dbReference type="EMBL" id="XDT72875.1"/>
    </source>
</evidence>
<keyword evidence="3" id="KW-0812">Transmembrane</keyword>
<dbReference type="RefSeq" id="WP_369601875.1">
    <property type="nucleotide sequence ID" value="NZ_CP154858.1"/>
</dbReference>
<name>A0AB39UYD0_9GAMM</name>
<evidence type="ECO:0000256" key="5">
    <source>
        <dbReference type="ARBA" id="ARBA00023136"/>
    </source>
</evidence>
<dbReference type="InterPro" id="IPR051211">
    <property type="entry name" value="PG_lysyltransferase"/>
</dbReference>
<organism evidence="7">
    <name type="scientific">Thermohahella caldifontis</name>
    <dbReference type="NCBI Taxonomy" id="3142973"/>
    <lineage>
        <taxon>Bacteria</taxon>
        <taxon>Pseudomonadati</taxon>
        <taxon>Pseudomonadota</taxon>
        <taxon>Gammaproteobacteria</taxon>
        <taxon>Oceanospirillales</taxon>
        <taxon>Hahellaceae</taxon>
        <taxon>Thermohahella</taxon>
    </lineage>
</organism>
<evidence type="ECO:0000256" key="1">
    <source>
        <dbReference type="ARBA" id="ARBA00004651"/>
    </source>
</evidence>
<dbReference type="AlphaFoldDB" id="A0AB39UYD0"/>
<reference evidence="7" key="1">
    <citation type="submission" date="2024-05" db="EMBL/GenBank/DDBJ databases">
        <title>Genome sequencing of novel strain.</title>
        <authorList>
            <person name="Ganbat D."/>
            <person name="Ganbat S."/>
            <person name="Lee S.-J."/>
        </authorList>
    </citation>
    <scope>NUCLEOTIDE SEQUENCE</scope>
    <source>
        <strain evidence="7">SMD15-11</strain>
    </source>
</reference>
<protein>
    <submittedName>
        <fullName evidence="7">DUF2156 domain-containing protein</fullName>
    </submittedName>
</protein>
<dbReference type="PANTHER" id="PTHR34697:SF2">
    <property type="entry name" value="PHOSPHATIDYLGLYCEROL LYSYLTRANSFERASE"/>
    <property type="match status" value="1"/>
</dbReference>
<accession>A0AB39UYD0</accession>
<evidence type="ECO:0000259" key="6">
    <source>
        <dbReference type="Pfam" id="PF09924"/>
    </source>
</evidence>
<evidence type="ECO:0000256" key="3">
    <source>
        <dbReference type="ARBA" id="ARBA00022692"/>
    </source>
</evidence>